<dbReference type="InterPro" id="IPR051311">
    <property type="entry name" value="DedA_domain"/>
</dbReference>
<evidence type="ECO:0000313" key="4">
    <source>
        <dbReference type="Proteomes" id="UP001589789"/>
    </source>
</evidence>
<feature type="transmembrane region" description="Helical" evidence="1">
    <location>
        <begin position="121"/>
        <end position="144"/>
    </location>
</feature>
<evidence type="ECO:0000259" key="2">
    <source>
        <dbReference type="Pfam" id="PF09335"/>
    </source>
</evidence>
<proteinExistence type="predicted"/>
<dbReference type="EMBL" id="JBHLVZ010000069">
    <property type="protein sequence ID" value="MFC0387641.1"/>
    <property type="molecule type" value="Genomic_DNA"/>
</dbReference>
<protein>
    <submittedName>
        <fullName evidence="3">YqaA family protein</fullName>
    </submittedName>
</protein>
<gene>
    <name evidence="3" type="ORF">ACFFIC_19145</name>
</gene>
<dbReference type="InterPro" id="IPR032816">
    <property type="entry name" value="VTT_dom"/>
</dbReference>
<keyword evidence="1" id="KW-0472">Membrane</keyword>
<accession>A0ABV6IW03</accession>
<comment type="caution">
    <text evidence="3">The sequence shown here is derived from an EMBL/GenBank/DDBJ whole genome shotgun (WGS) entry which is preliminary data.</text>
</comment>
<organism evidence="3 4">
    <name type="scientific">Muricoccus vinaceus</name>
    <dbReference type="NCBI Taxonomy" id="424704"/>
    <lineage>
        <taxon>Bacteria</taxon>
        <taxon>Pseudomonadati</taxon>
        <taxon>Pseudomonadota</taxon>
        <taxon>Alphaproteobacteria</taxon>
        <taxon>Acetobacterales</taxon>
        <taxon>Roseomonadaceae</taxon>
        <taxon>Muricoccus</taxon>
    </lineage>
</organism>
<name>A0ABV6IW03_9PROT</name>
<feature type="domain" description="VTT" evidence="2">
    <location>
        <begin position="28"/>
        <end position="140"/>
    </location>
</feature>
<keyword evidence="1" id="KW-1133">Transmembrane helix</keyword>
<dbReference type="RefSeq" id="WP_377053292.1">
    <property type="nucleotide sequence ID" value="NZ_JBHLVZ010000069.1"/>
</dbReference>
<evidence type="ECO:0000256" key="1">
    <source>
        <dbReference type="SAM" id="Phobius"/>
    </source>
</evidence>
<keyword evidence="4" id="KW-1185">Reference proteome</keyword>
<dbReference type="Proteomes" id="UP001589789">
    <property type="component" value="Unassembled WGS sequence"/>
</dbReference>
<evidence type="ECO:0000313" key="3">
    <source>
        <dbReference type="EMBL" id="MFC0387641.1"/>
    </source>
</evidence>
<dbReference type="Pfam" id="PF09335">
    <property type="entry name" value="VTT_dom"/>
    <property type="match status" value="1"/>
</dbReference>
<reference evidence="3 4" key="1">
    <citation type="submission" date="2024-09" db="EMBL/GenBank/DDBJ databases">
        <authorList>
            <person name="Sun Q."/>
            <person name="Mori K."/>
        </authorList>
    </citation>
    <scope>NUCLEOTIDE SEQUENCE [LARGE SCALE GENOMIC DNA]</scope>
    <source>
        <strain evidence="3 4">CCM 7468</strain>
    </source>
</reference>
<feature type="transmembrane region" description="Helical" evidence="1">
    <location>
        <begin position="41"/>
        <end position="61"/>
    </location>
</feature>
<sequence length="145" mass="15526">MNDLAAYAGLLAASFLAATLLPAQSEAVLLGLVLGGKQSASLLVAVATVGNVGGSALNWLIGRSVERLRDRWWFPVSPKALSRAQDRFRRFGVWSLLLSWLPFVGDPITLAAGMLRVPLGQFLLLVFLGKAGRYIVLTVATLHLA</sequence>
<dbReference type="PANTHER" id="PTHR42709:SF4">
    <property type="entry name" value="INNER MEMBRANE PROTEIN YQAA"/>
    <property type="match status" value="1"/>
</dbReference>
<feature type="transmembrane region" description="Helical" evidence="1">
    <location>
        <begin position="91"/>
        <end position="115"/>
    </location>
</feature>
<keyword evidence="1" id="KW-0812">Transmembrane</keyword>
<dbReference type="PANTHER" id="PTHR42709">
    <property type="entry name" value="ALKALINE PHOSPHATASE LIKE PROTEIN"/>
    <property type="match status" value="1"/>
</dbReference>